<dbReference type="NCBIfam" id="TIGR00326">
    <property type="entry name" value="eubact_ribD"/>
    <property type="match status" value="1"/>
</dbReference>
<dbReference type="Proteomes" id="UP001305606">
    <property type="component" value="Chromosome"/>
</dbReference>
<keyword evidence="7" id="KW-1185">Reference proteome</keyword>
<evidence type="ECO:0000313" key="7">
    <source>
        <dbReference type="Proteomes" id="UP001305606"/>
    </source>
</evidence>
<evidence type="ECO:0000259" key="5">
    <source>
        <dbReference type="PROSITE" id="PS51747"/>
    </source>
</evidence>
<dbReference type="Pfam" id="PF00383">
    <property type="entry name" value="dCMP_cyt_deam_1"/>
    <property type="match status" value="1"/>
</dbReference>
<comment type="pathway">
    <text evidence="1">Cofactor biosynthesis; riboflavin biosynthesis; 5-amino-6-(D-ribitylamino)uracil from GTP: step 2/4.</text>
</comment>
<feature type="domain" description="CMP/dCMP-type deaminase" evidence="5">
    <location>
        <begin position="4"/>
        <end position="126"/>
    </location>
</feature>
<dbReference type="CDD" id="cd01284">
    <property type="entry name" value="Riboflavin_deaminase-reductase"/>
    <property type="match status" value="1"/>
</dbReference>
<evidence type="ECO:0000256" key="2">
    <source>
        <dbReference type="ARBA" id="ARBA00012766"/>
    </source>
</evidence>
<dbReference type="PANTHER" id="PTHR11079">
    <property type="entry name" value="CYTOSINE DEAMINASE FAMILY MEMBER"/>
    <property type="match status" value="1"/>
</dbReference>
<name>A0ABY9UYD0_9ACTN</name>
<dbReference type="InterPro" id="IPR002125">
    <property type="entry name" value="CMP_dCMP_dom"/>
</dbReference>
<dbReference type="SUPFAM" id="SSF53927">
    <property type="entry name" value="Cytidine deaminase-like"/>
    <property type="match status" value="1"/>
</dbReference>
<evidence type="ECO:0000256" key="4">
    <source>
        <dbReference type="ARBA" id="ARBA00022833"/>
    </source>
</evidence>
<dbReference type="Gene3D" id="3.40.140.10">
    <property type="entry name" value="Cytidine Deaminase, domain 2"/>
    <property type="match status" value="1"/>
</dbReference>
<keyword evidence="6" id="KW-0378">Hydrolase</keyword>
<dbReference type="InterPro" id="IPR016193">
    <property type="entry name" value="Cytidine_deaminase-like"/>
</dbReference>
<keyword evidence="4" id="KW-0862">Zinc</keyword>
<accession>A0ABY9UYD0</accession>
<evidence type="ECO:0000313" key="6">
    <source>
        <dbReference type="EMBL" id="WNE97580.1"/>
    </source>
</evidence>
<dbReference type="InterPro" id="IPR004794">
    <property type="entry name" value="Eubact_RibD"/>
</dbReference>
<keyword evidence="3" id="KW-0479">Metal-binding</keyword>
<protein>
    <recommendedName>
        <fullName evidence="2">diaminohydroxyphosphoribosylaminopyrimidine deaminase</fullName>
        <ecNumber evidence="2">3.5.4.26</ecNumber>
    </recommendedName>
</protein>
<dbReference type="EC" id="3.5.4.26" evidence="2"/>
<dbReference type="PROSITE" id="PS51747">
    <property type="entry name" value="CYT_DCMP_DEAMINASES_2"/>
    <property type="match status" value="1"/>
</dbReference>
<sequence>MATPNELTAMRRAIAISAQGLGTTSPNPPVGCVILDRDGVPVGEGYHLRKGDHHAEVNALTAAGERAEGGTAVVTLEPCNHQGRTPPCRQALIDAKVSRVLIAVMDPTSRGEGGAAVLEQAGIEVERGILEQEALLVLGPWLHSLRMGRPHITWAYTAGADEDDQDVKDLRRMHDLVIRRNGAIEEGVPGGHGAGAFRVPDRLLGDEPAKAVADLAESGARSVLVEGSRNEAARLLADLVDRVIVEVPSTPPSSASTPADELVPRGFRLVDATVLGLCVRLTAHRVVSRDH</sequence>
<dbReference type="EMBL" id="CP117522">
    <property type="protein sequence ID" value="WNE97580.1"/>
    <property type="molecule type" value="Genomic_DNA"/>
</dbReference>
<dbReference type="InterPro" id="IPR016192">
    <property type="entry name" value="APOBEC/CMP_deaminase_Zn-bd"/>
</dbReference>
<organism evidence="6 7">
    <name type="scientific">Streptomyces luomodiensis</name>
    <dbReference type="NCBI Taxonomy" id="3026192"/>
    <lineage>
        <taxon>Bacteria</taxon>
        <taxon>Bacillati</taxon>
        <taxon>Actinomycetota</taxon>
        <taxon>Actinomycetes</taxon>
        <taxon>Kitasatosporales</taxon>
        <taxon>Streptomycetaceae</taxon>
        <taxon>Streptomyces</taxon>
    </lineage>
</organism>
<keyword evidence="6" id="KW-0560">Oxidoreductase</keyword>
<evidence type="ECO:0000256" key="1">
    <source>
        <dbReference type="ARBA" id="ARBA00004882"/>
    </source>
</evidence>
<evidence type="ECO:0000256" key="3">
    <source>
        <dbReference type="ARBA" id="ARBA00022723"/>
    </source>
</evidence>
<dbReference type="PROSITE" id="PS00903">
    <property type="entry name" value="CYT_DCMP_DEAMINASES_1"/>
    <property type="match status" value="1"/>
</dbReference>
<dbReference type="PANTHER" id="PTHR11079:SF162">
    <property type="entry name" value="RIBOFLAVIN BIOSYNTHESIS PROTEIN PYRD, CHLOROPLASTIC"/>
    <property type="match status" value="1"/>
</dbReference>
<dbReference type="RefSeq" id="WP_311036529.1">
    <property type="nucleotide sequence ID" value="NZ_CP117522.1"/>
</dbReference>
<dbReference type="GO" id="GO:0008703">
    <property type="term" value="F:5-amino-6-(5-phosphoribosylamino)uracil reductase activity"/>
    <property type="evidence" value="ECO:0007669"/>
    <property type="project" value="UniProtKB-EC"/>
</dbReference>
<dbReference type="GO" id="GO:0008835">
    <property type="term" value="F:diaminohydroxyphosphoribosylaminopyrimidine deaminase activity"/>
    <property type="evidence" value="ECO:0007669"/>
    <property type="project" value="UniProtKB-EC"/>
</dbReference>
<proteinExistence type="predicted"/>
<gene>
    <name evidence="6" type="primary">ribD</name>
    <name evidence="6" type="ORF">PS467_20715</name>
</gene>
<reference evidence="6 7" key="1">
    <citation type="submission" date="2023-02" db="EMBL/GenBank/DDBJ databases">
        <title>Streptomyces sp. SCA4-21 with antifungal activity against Fusarium oxysporum f. sp. cubense, Streptomyces sp. SCA2-17 with antifungal activity against Fusarium oxysporum f. sp. cubense.</title>
        <authorList>
            <person name="Qi D."/>
        </authorList>
    </citation>
    <scope>NUCLEOTIDE SEQUENCE [LARGE SCALE GENOMIC DNA]</scope>
    <source>
        <strain evidence="6 7">SCA4-21</strain>
    </source>
</reference>